<dbReference type="STRING" id="49186.SAMN05421647_101556"/>
<evidence type="ECO:0000313" key="6">
    <source>
        <dbReference type="EMBL" id="SIP95480.1"/>
    </source>
</evidence>
<dbReference type="GO" id="GO:0045893">
    <property type="term" value="P:positive regulation of DNA-templated transcription"/>
    <property type="evidence" value="ECO:0007669"/>
    <property type="project" value="InterPro"/>
</dbReference>
<dbReference type="Proteomes" id="UP000186895">
    <property type="component" value="Unassembled WGS sequence"/>
</dbReference>
<dbReference type="GO" id="GO:0003677">
    <property type="term" value="F:DNA binding"/>
    <property type="evidence" value="ECO:0007669"/>
    <property type="project" value="UniProtKB-KW"/>
</dbReference>
<dbReference type="EMBL" id="FTMN01000001">
    <property type="protein sequence ID" value="SIP95480.1"/>
    <property type="molecule type" value="Genomic_DNA"/>
</dbReference>
<accession>A0A1N6NTV5</accession>
<dbReference type="Pfam" id="PF00376">
    <property type="entry name" value="MerR"/>
    <property type="match status" value="1"/>
</dbReference>
<dbReference type="AlphaFoldDB" id="A0A1N6NTV5"/>
<dbReference type="InterPro" id="IPR015358">
    <property type="entry name" value="Tscrpt_reg_MerR_DNA-bd"/>
</dbReference>
<dbReference type="InterPro" id="IPR011791">
    <property type="entry name" value="CadR-PbrR"/>
</dbReference>
<dbReference type="InterPro" id="IPR000551">
    <property type="entry name" value="MerR-type_HTH_dom"/>
</dbReference>
<protein>
    <submittedName>
        <fullName evidence="6">Cd(II)/Pb(II)-responsive transcriptional regulator</fullName>
    </submittedName>
</protein>
<dbReference type="PANTHER" id="PTHR30204">
    <property type="entry name" value="REDOX-CYCLING DRUG-SENSING TRANSCRIPTIONAL ACTIVATOR SOXR"/>
    <property type="match status" value="1"/>
</dbReference>
<dbReference type="PROSITE" id="PS50937">
    <property type="entry name" value="HTH_MERR_2"/>
    <property type="match status" value="1"/>
</dbReference>
<dbReference type="NCBIfam" id="TIGR02047">
    <property type="entry name" value="CadR-PbrR"/>
    <property type="match status" value="1"/>
</dbReference>
<dbReference type="GO" id="GO:0046872">
    <property type="term" value="F:metal ion binding"/>
    <property type="evidence" value="ECO:0007669"/>
    <property type="project" value="InterPro"/>
</dbReference>
<name>A0A1N6NTV5_9GAMM</name>
<reference evidence="6 7" key="1">
    <citation type="submission" date="2017-01" db="EMBL/GenBank/DDBJ databases">
        <authorList>
            <person name="Mah S.A."/>
            <person name="Swanson W.J."/>
            <person name="Moy G.W."/>
            <person name="Vacquier V.D."/>
        </authorList>
    </citation>
    <scope>NUCLEOTIDE SEQUENCE [LARGE SCALE GENOMIC DNA]</scope>
    <source>
        <strain evidence="6 7">DSM 7027</strain>
    </source>
</reference>
<evidence type="ECO:0000313" key="7">
    <source>
        <dbReference type="Proteomes" id="UP000186895"/>
    </source>
</evidence>
<dbReference type="Gene3D" id="1.10.1660.10">
    <property type="match status" value="1"/>
</dbReference>
<dbReference type="SMART" id="SM00422">
    <property type="entry name" value="HTH_MERR"/>
    <property type="match status" value="1"/>
</dbReference>
<dbReference type="PROSITE" id="PS00552">
    <property type="entry name" value="HTH_MERR_1"/>
    <property type="match status" value="1"/>
</dbReference>
<evidence type="ECO:0000259" key="5">
    <source>
        <dbReference type="PROSITE" id="PS50937"/>
    </source>
</evidence>
<keyword evidence="1" id="KW-0805">Transcription regulation</keyword>
<evidence type="ECO:0000256" key="2">
    <source>
        <dbReference type="ARBA" id="ARBA00023125"/>
    </source>
</evidence>
<gene>
    <name evidence="6" type="ORF">SAMN05421647_101556</name>
</gene>
<keyword evidence="3" id="KW-0804">Transcription</keyword>
<sequence>MKIGELAKQTDVAVETIRYYEKIGLLPPPIRSANGYRHYKAAHKDRLIFIRRCRSLDMAQDEIRELIRLADQPDADCSDVDALLEHHLQHVRTRLRELSSLEQTLTSLQQACNQGRTIQECGILGSLTADEFASHLPDEAHNHVPGTHGAQDKKGD</sequence>
<dbReference type="PRINTS" id="PR00040">
    <property type="entry name" value="HTHMERR"/>
</dbReference>
<dbReference type="Pfam" id="PF09278">
    <property type="entry name" value="MerR-DNA-bind"/>
    <property type="match status" value="1"/>
</dbReference>
<evidence type="ECO:0000256" key="1">
    <source>
        <dbReference type="ARBA" id="ARBA00023015"/>
    </source>
</evidence>
<dbReference type="eggNOG" id="COG0789">
    <property type="taxonomic scope" value="Bacteria"/>
</dbReference>
<dbReference type="RefSeq" id="WP_076460618.1">
    <property type="nucleotide sequence ID" value="NZ_FTMN01000001.1"/>
</dbReference>
<feature type="region of interest" description="Disordered" evidence="4">
    <location>
        <begin position="137"/>
        <end position="156"/>
    </location>
</feature>
<proteinExistence type="predicted"/>
<dbReference type="InterPro" id="IPR009061">
    <property type="entry name" value="DNA-bd_dom_put_sf"/>
</dbReference>
<evidence type="ECO:0000256" key="3">
    <source>
        <dbReference type="ARBA" id="ARBA00023163"/>
    </source>
</evidence>
<dbReference type="SUPFAM" id="SSF46955">
    <property type="entry name" value="Putative DNA-binding domain"/>
    <property type="match status" value="1"/>
</dbReference>
<dbReference type="InterPro" id="IPR047057">
    <property type="entry name" value="MerR_fam"/>
</dbReference>
<feature type="domain" description="HTH merR-type" evidence="5">
    <location>
        <begin position="1"/>
        <end position="69"/>
    </location>
</feature>
<dbReference type="PANTHER" id="PTHR30204:SF92">
    <property type="entry name" value="HTH-TYPE TRANSCRIPTIONAL REGULATOR ZNTR"/>
    <property type="match status" value="1"/>
</dbReference>
<evidence type="ECO:0000256" key="4">
    <source>
        <dbReference type="SAM" id="MobiDB-lite"/>
    </source>
</evidence>
<dbReference type="CDD" id="cd04784">
    <property type="entry name" value="HTH_CadR-PbrR"/>
    <property type="match status" value="1"/>
</dbReference>
<organism evidence="6 7">
    <name type="scientific">Marinobacterium stanieri</name>
    <dbReference type="NCBI Taxonomy" id="49186"/>
    <lineage>
        <taxon>Bacteria</taxon>
        <taxon>Pseudomonadati</taxon>
        <taxon>Pseudomonadota</taxon>
        <taxon>Gammaproteobacteria</taxon>
        <taxon>Oceanospirillales</taxon>
        <taxon>Oceanospirillaceae</taxon>
        <taxon>Marinobacterium</taxon>
    </lineage>
</organism>
<dbReference type="GO" id="GO:0003700">
    <property type="term" value="F:DNA-binding transcription factor activity"/>
    <property type="evidence" value="ECO:0007669"/>
    <property type="project" value="InterPro"/>
</dbReference>
<keyword evidence="7" id="KW-1185">Reference proteome</keyword>
<keyword evidence="2" id="KW-0238">DNA-binding</keyword>